<reference evidence="1 2" key="1">
    <citation type="journal article" date="2021" name="Front. Genet.">
        <title>Chromosome-Level Genome Assembly Reveals Significant Gene Expansion in the Toll and IMD Signaling Pathways of Dendrolimus kikuchii.</title>
        <authorList>
            <person name="Zhou J."/>
            <person name="Wu P."/>
            <person name="Xiong Z."/>
            <person name="Liu N."/>
            <person name="Zhao N."/>
            <person name="Ji M."/>
            <person name="Qiu Y."/>
            <person name="Yang B."/>
        </authorList>
    </citation>
    <scope>NUCLEOTIDE SEQUENCE [LARGE SCALE GENOMIC DNA]</scope>
    <source>
        <strain evidence="1">Ann1</strain>
    </source>
</reference>
<organism evidence="1 2">
    <name type="scientific">Dendrolimus kikuchii</name>
    <dbReference type="NCBI Taxonomy" id="765133"/>
    <lineage>
        <taxon>Eukaryota</taxon>
        <taxon>Metazoa</taxon>
        <taxon>Ecdysozoa</taxon>
        <taxon>Arthropoda</taxon>
        <taxon>Hexapoda</taxon>
        <taxon>Insecta</taxon>
        <taxon>Pterygota</taxon>
        <taxon>Neoptera</taxon>
        <taxon>Endopterygota</taxon>
        <taxon>Lepidoptera</taxon>
        <taxon>Glossata</taxon>
        <taxon>Ditrysia</taxon>
        <taxon>Bombycoidea</taxon>
        <taxon>Lasiocampidae</taxon>
        <taxon>Dendrolimus</taxon>
    </lineage>
</organism>
<accession>A0ACC1CH56</accession>
<comment type="caution">
    <text evidence="1">The sequence shown here is derived from an EMBL/GenBank/DDBJ whole genome shotgun (WGS) entry which is preliminary data.</text>
</comment>
<evidence type="ECO:0000313" key="1">
    <source>
        <dbReference type="EMBL" id="KAJ0170848.1"/>
    </source>
</evidence>
<keyword evidence="2" id="KW-1185">Reference proteome</keyword>
<gene>
    <name evidence="1" type="ORF">K1T71_013620</name>
</gene>
<proteinExistence type="predicted"/>
<dbReference type="Proteomes" id="UP000824533">
    <property type="component" value="Linkage Group LG26"/>
</dbReference>
<evidence type="ECO:0000313" key="2">
    <source>
        <dbReference type="Proteomes" id="UP000824533"/>
    </source>
</evidence>
<protein>
    <submittedName>
        <fullName evidence="1">Uncharacterized protein</fullName>
    </submittedName>
</protein>
<name>A0ACC1CH56_9NEOP</name>
<sequence length="383" mass="44687">MWLCIFNRGPPQSEGPSPAFPREPSQQLRSSRFHRIDAGHRVFQLYRPRLAEPRWAEPSSTLAVVCNIRVIVNCLFLLAVHQTRRCISKWGTPLSASDSNIAQSVNPEEEFPESNNLKRRRVGDKKSSDEFIELKQFINNLMLSQNKRLDLLENHIKEVKGLNTTLNTSCQEIEKSLNIMSDQMRSVETKIDLLESERKSMANHVLELEEKIDNLERNSVKTSIEIRNIPKFPQETKEMLYNMVQNLAQYLNINISKSDLRDVQRSLSKQDKKFSSVIVEFHNTFIMTTLLKEAKKHNKENISSRLNSSHIGLSPHNNPIYISEYLTAKSRRLFYMAREFAKKQNYAFCWCSKGRIYLRKELGSEYILIKHETRLEELKNKTK</sequence>
<dbReference type="EMBL" id="CM034412">
    <property type="protein sequence ID" value="KAJ0170848.1"/>
    <property type="molecule type" value="Genomic_DNA"/>
</dbReference>